<dbReference type="AlphaFoldDB" id="A0A835MY79"/>
<sequence>MATVYERSEKIETLITRARTLYLIVANIIRRFPSPAGTYPLRRLKDMRMLCMFVTLCKDLGIEPVNLLKQKMKFKRFGSLSPTSSGISPRSWFEATARITKEEMLYRDRGTLPVRLLTLRTRCFRFLRRPKSAGISPPRLLVAKFRVRREEMFAKDGGIVPERLFPPNVRISSLFRLLSSSGIAPEISFCIRSRIWRFKHVVRFKGIGPVMLLKLILRTLKREREPI</sequence>
<dbReference type="EMBL" id="JADGMS010000005">
    <property type="protein sequence ID" value="KAF9681635.1"/>
    <property type="molecule type" value="Genomic_DNA"/>
</dbReference>
<evidence type="ECO:0000313" key="1">
    <source>
        <dbReference type="EMBL" id="KAF9681635.1"/>
    </source>
</evidence>
<dbReference type="Proteomes" id="UP000657918">
    <property type="component" value="Unassembled WGS sequence"/>
</dbReference>
<protein>
    <submittedName>
        <fullName evidence="1">Uncharacterized protein</fullName>
    </submittedName>
</protein>
<organism evidence="1 2">
    <name type="scientific">Salix dunnii</name>
    <dbReference type="NCBI Taxonomy" id="1413687"/>
    <lineage>
        <taxon>Eukaryota</taxon>
        <taxon>Viridiplantae</taxon>
        <taxon>Streptophyta</taxon>
        <taxon>Embryophyta</taxon>
        <taxon>Tracheophyta</taxon>
        <taxon>Spermatophyta</taxon>
        <taxon>Magnoliopsida</taxon>
        <taxon>eudicotyledons</taxon>
        <taxon>Gunneridae</taxon>
        <taxon>Pentapetalae</taxon>
        <taxon>rosids</taxon>
        <taxon>fabids</taxon>
        <taxon>Malpighiales</taxon>
        <taxon>Salicaceae</taxon>
        <taxon>Saliceae</taxon>
        <taxon>Salix</taxon>
    </lineage>
</organism>
<evidence type="ECO:0000313" key="2">
    <source>
        <dbReference type="Proteomes" id="UP000657918"/>
    </source>
</evidence>
<gene>
    <name evidence="1" type="ORF">SADUNF_Sadunf05G0022400</name>
</gene>
<accession>A0A835MY79</accession>
<comment type="caution">
    <text evidence="1">The sequence shown here is derived from an EMBL/GenBank/DDBJ whole genome shotgun (WGS) entry which is preliminary data.</text>
</comment>
<keyword evidence="2" id="KW-1185">Reference proteome</keyword>
<reference evidence="1 2" key="1">
    <citation type="submission" date="2020-10" db="EMBL/GenBank/DDBJ databases">
        <title>Plant Genome Project.</title>
        <authorList>
            <person name="Zhang R.-G."/>
        </authorList>
    </citation>
    <scope>NUCLEOTIDE SEQUENCE [LARGE SCALE GENOMIC DNA]</scope>
    <source>
        <strain evidence="1">FAFU-HL-1</strain>
        <tissue evidence="1">Leaf</tissue>
    </source>
</reference>
<proteinExistence type="predicted"/>
<name>A0A835MY79_9ROSI</name>